<dbReference type="EMBL" id="WHLY01000002">
    <property type="protein sequence ID" value="MPR34070.1"/>
    <property type="molecule type" value="Genomic_DNA"/>
</dbReference>
<name>A0A7C9FCW7_9BACT</name>
<accession>A0A7C9FCW7</accession>
<comment type="caution">
    <text evidence="3">The sequence shown here is derived from an EMBL/GenBank/DDBJ whole genome shotgun (WGS) entry which is preliminary data.</text>
</comment>
<dbReference type="Proteomes" id="UP000479293">
    <property type="component" value="Unassembled WGS sequence"/>
</dbReference>
<sequence length="166" mass="18911">MNSKIMLRLILLSFTLVLGSPSIRAQQGTLKDLAFLEGHWLGTFSGGPIEAGWTAPAADNIIGYIRMMKDNKPTMYELFVFEQTDKGPVAMVKHFKPGMVGVEEKDKHDHYIFQSAKKNEALFEKEDASVRIIYERRSPSQLVIRRGSQKDGEWTFVDLFVFEKIP</sequence>
<feature type="signal peptide" evidence="1">
    <location>
        <begin position="1"/>
        <end position="25"/>
    </location>
</feature>
<dbReference type="InterPro" id="IPR046232">
    <property type="entry name" value="DUF6265"/>
</dbReference>
<evidence type="ECO:0000313" key="4">
    <source>
        <dbReference type="Proteomes" id="UP000479293"/>
    </source>
</evidence>
<feature type="chain" id="PRO_5028834974" description="DUF6265 domain-containing protein" evidence="1">
    <location>
        <begin position="26"/>
        <end position="166"/>
    </location>
</feature>
<proteinExistence type="predicted"/>
<dbReference type="Pfam" id="PF19780">
    <property type="entry name" value="DUF6265"/>
    <property type="match status" value="1"/>
</dbReference>
<evidence type="ECO:0000256" key="1">
    <source>
        <dbReference type="SAM" id="SignalP"/>
    </source>
</evidence>
<dbReference type="AlphaFoldDB" id="A0A7C9FCW7"/>
<keyword evidence="1" id="KW-0732">Signal</keyword>
<dbReference type="RefSeq" id="WP_152759976.1">
    <property type="nucleotide sequence ID" value="NZ_WHLY01000002.1"/>
</dbReference>
<keyword evidence="4" id="KW-1185">Reference proteome</keyword>
<gene>
    <name evidence="3" type="ORF">GBK04_12005</name>
</gene>
<evidence type="ECO:0000313" key="3">
    <source>
        <dbReference type="EMBL" id="MPR34070.1"/>
    </source>
</evidence>
<reference evidence="3 4" key="1">
    <citation type="submission" date="2019-10" db="EMBL/GenBank/DDBJ databases">
        <title>Draft Genome Sequence of Cytophagaceae sp. SJW1-29.</title>
        <authorList>
            <person name="Choi A."/>
        </authorList>
    </citation>
    <scope>NUCLEOTIDE SEQUENCE [LARGE SCALE GENOMIC DNA]</scope>
    <source>
        <strain evidence="3 4">SJW1-29</strain>
    </source>
</reference>
<organism evidence="3 4">
    <name type="scientific">Salmonirosea aquatica</name>
    <dbReference type="NCBI Taxonomy" id="2654236"/>
    <lineage>
        <taxon>Bacteria</taxon>
        <taxon>Pseudomonadati</taxon>
        <taxon>Bacteroidota</taxon>
        <taxon>Cytophagia</taxon>
        <taxon>Cytophagales</taxon>
        <taxon>Spirosomataceae</taxon>
        <taxon>Salmonirosea</taxon>
    </lineage>
</organism>
<feature type="domain" description="DUF6265" evidence="2">
    <location>
        <begin position="34"/>
        <end position="145"/>
    </location>
</feature>
<protein>
    <recommendedName>
        <fullName evidence="2">DUF6265 domain-containing protein</fullName>
    </recommendedName>
</protein>
<evidence type="ECO:0000259" key="2">
    <source>
        <dbReference type="Pfam" id="PF19780"/>
    </source>
</evidence>